<dbReference type="AlphaFoldDB" id="A0AAV9BDW1"/>
<dbReference type="Proteomes" id="UP001179952">
    <property type="component" value="Unassembled WGS sequence"/>
</dbReference>
<evidence type="ECO:0000313" key="1">
    <source>
        <dbReference type="EMBL" id="KAK1274623.1"/>
    </source>
</evidence>
<comment type="caution">
    <text evidence="1">The sequence shown here is derived from an EMBL/GenBank/DDBJ whole genome shotgun (WGS) entry which is preliminary data.</text>
</comment>
<sequence>MGWSSKHGDGWGWSSDRRARGWVGVAERRRPQQVIVFGWMESGSDSDAPEEFTAEQSIKQDEKIRKVQNESLLRAE</sequence>
<organism evidence="1 2">
    <name type="scientific">Acorus gramineus</name>
    <name type="common">Dwarf sweet flag</name>
    <dbReference type="NCBI Taxonomy" id="55184"/>
    <lineage>
        <taxon>Eukaryota</taxon>
        <taxon>Viridiplantae</taxon>
        <taxon>Streptophyta</taxon>
        <taxon>Embryophyta</taxon>
        <taxon>Tracheophyta</taxon>
        <taxon>Spermatophyta</taxon>
        <taxon>Magnoliopsida</taxon>
        <taxon>Liliopsida</taxon>
        <taxon>Acoraceae</taxon>
        <taxon>Acorus</taxon>
    </lineage>
</organism>
<proteinExistence type="predicted"/>
<accession>A0AAV9BDW1</accession>
<protein>
    <submittedName>
        <fullName evidence="1">Uncharacterized protein</fullName>
    </submittedName>
</protein>
<evidence type="ECO:0000313" key="2">
    <source>
        <dbReference type="Proteomes" id="UP001179952"/>
    </source>
</evidence>
<gene>
    <name evidence="1" type="ORF">QJS04_geneDACA023126</name>
</gene>
<reference evidence="1" key="1">
    <citation type="journal article" date="2023" name="Nat. Commun.">
        <title>Diploid and tetraploid genomes of Acorus and the evolution of monocots.</title>
        <authorList>
            <person name="Ma L."/>
            <person name="Liu K.W."/>
            <person name="Li Z."/>
            <person name="Hsiao Y.Y."/>
            <person name="Qi Y."/>
            <person name="Fu T."/>
            <person name="Tang G.D."/>
            <person name="Zhang D."/>
            <person name="Sun W.H."/>
            <person name="Liu D.K."/>
            <person name="Li Y."/>
            <person name="Chen G.Z."/>
            <person name="Liu X.D."/>
            <person name="Liao X.Y."/>
            <person name="Jiang Y.T."/>
            <person name="Yu X."/>
            <person name="Hao Y."/>
            <person name="Huang J."/>
            <person name="Zhao X.W."/>
            <person name="Ke S."/>
            <person name="Chen Y.Y."/>
            <person name="Wu W.L."/>
            <person name="Hsu J.L."/>
            <person name="Lin Y.F."/>
            <person name="Huang M.D."/>
            <person name="Li C.Y."/>
            <person name="Huang L."/>
            <person name="Wang Z.W."/>
            <person name="Zhao X."/>
            <person name="Zhong W.Y."/>
            <person name="Peng D.H."/>
            <person name="Ahmad S."/>
            <person name="Lan S."/>
            <person name="Zhang J.S."/>
            <person name="Tsai W.C."/>
            <person name="Van de Peer Y."/>
            <person name="Liu Z.J."/>
        </authorList>
    </citation>
    <scope>NUCLEOTIDE SEQUENCE</scope>
    <source>
        <strain evidence="1">SCP</strain>
    </source>
</reference>
<reference evidence="1" key="2">
    <citation type="submission" date="2023-06" db="EMBL/GenBank/DDBJ databases">
        <authorList>
            <person name="Ma L."/>
            <person name="Liu K.-W."/>
            <person name="Li Z."/>
            <person name="Hsiao Y.-Y."/>
            <person name="Qi Y."/>
            <person name="Fu T."/>
            <person name="Tang G."/>
            <person name="Zhang D."/>
            <person name="Sun W.-H."/>
            <person name="Liu D.-K."/>
            <person name="Li Y."/>
            <person name="Chen G.-Z."/>
            <person name="Liu X.-D."/>
            <person name="Liao X.-Y."/>
            <person name="Jiang Y.-T."/>
            <person name="Yu X."/>
            <person name="Hao Y."/>
            <person name="Huang J."/>
            <person name="Zhao X.-W."/>
            <person name="Ke S."/>
            <person name="Chen Y.-Y."/>
            <person name="Wu W.-L."/>
            <person name="Hsu J.-L."/>
            <person name="Lin Y.-F."/>
            <person name="Huang M.-D."/>
            <person name="Li C.-Y."/>
            <person name="Huang L."/>
            <person name="Wang Z.-W."/>
            <person name="Zhao X."/>
            <person name="Zhong W.-Y."/>
            <person name="Peng D.-H."/>
            <person name="Ahmad S."/>
            <person name="Lan S."/>
            <person name="Zhang J.-S."/>
            <person name="Tsai W.-C."/>
            <person name="Van De Peer Y."/>
            <person name="Liu Z.-J."/>
        </authorList>
    </citation>
    <scope>NUCLEOTIDE SEQUENCE</scope>
    <source>
        <strain evidence="1">SCP</strain>
        <tissue evidence="1">Leaves</tissue>
    </source>
</reference>
<keyword evidence="2" id="KW-1185">Reference proteome</keyword>
<dbReference type="EMBL" id="JAUJYN010000004">
    <property type="protein sequence ID" value="KAK1274623.1"/>
    <property type="molecule type" value="Genomic_DNA"/>
</dbReference>
<name>A0AAV9BDW1_ACOGR</name>